<gene>
    <name evidence="4" type="ORF">GCM10012275_58640</name>
</gene>
<dbReference type="GO" id="GO:0006465">
    <property type="term" value="P:signal peptide processing"/>
    <property type="evidence" value="ECO:0007669"/>
    <property type="project" value="InterPro"/>
</dbReference>
<dbReference type="SUPFAM" id="SSF51306">
    <property type="entry name" value="LexA/Signal peptidase"/>
    <property type="match status" value="1"/>
</dbReference>
<comment type="caution">
    <text evidence="4">The sequence shown here is derived from an EMBL/GenBank/DDBJ whole genome shotgun (WGS) entry which is preliminary data.</text>
</comment>
<feature type="transmembrane region" description="Helical" evidence="2">
    <location>
        <begin position="33"/>
        <end position="53"/>
    </location>
</feature>
<evidence type="ECO:0000256" key="1">
    <source>
        <dbReference type="SAM" id="MobiDB-lite"/>
    </source>
</evidence>
<dbReference type="InterPro" id="IPR036286">
    <property type="entry name" value="LexA/Signal_pep-like_sf"/>
</dbReference>
<feature type="compositionally biased region" description="Basic and acidic residues" evidence="1">
    <location>
        <begin position="1"/>
        <end position="10"/>
    </location>
</feature>
<dbReference type="CDD" id="cd06530">
    <property type="entry name" value="S26_SPase_I"/>
    <property type="match status" value="1"/>
</dbReference>
<evidence type="ECO:0000313" key="5">
    <source>
        <dbReference type="Proteomes" id="UP000637578"/>
    </source>
</evidence>
<feature type="domain" description="Peptidase S26" evidence="3">
    <location>
        <begin position="44"/>
        <end position="98"/>
    </location>
</feature>
<dbReference type="GO" id="GO:0004252">
    <property type="term" value="F:serine-type endopeptidase activity"/>
    <property type="evidence" value="ECO:0007669"/>
    <property type="project" value="InterPro"/>
</dbReference>
<keyword evidence="2" id="KW-0472">Membrane</keyword>
<evidence type="ECO:0000313" key="4">
    <source>
        <dbReference type="EMBL" id="GGM80283.1"/>
    </source>
</evidence>
<evidence type="ECO:0000259" key="3">
    <source>
        <dbReference type="Pfam" id="PF10502"/>
    </source>
</evidence>
<feature type="region of interest" description="Disordered" evidence="1">
    <location>
        <begin position="1"/>
        <end position="21"/>
    </location>
</feature>
<organism evidence="4 5">
    <name type="scientific">Longimycelium tulufanense</name>
    <dbReference type="NCBI Taxonomy" id="907463"/>
    <lineage>
        <taxon>Bacteria</taxon>
        <taxon>Bacillati</taxon>
        <taxon>Actinomycetota</taxon>
        <taxon>Actinomycetes</taxon>
        <taxon>Pseudonocardiales</taxon>
        <taxon>Pseudonocardiaceae</taxon>
        <taxon>Longimycelium</taxon>
    </lineage>
</organism>
<sequence length="98" mass="10525">MIPRSVRSEVGEPEEEFSATEPEARRLSLAARVLLAVLVLGFGFTVAGIGLLVTKFDVYTVPGNAMADTIRPGDRAVVLRAGEATIRRGDVVLFDAPR</sequence>
<protein>
    <recommendedName>
        <fullName evidence="3">Peptidase S26 domain-containing protein</fullName>
    </recommendedName>
</protein>
<reference evidence="4" key="1">
    <citation type="journal article" date="2014" name="Int. J. Syst. Evol. Microbiol.">
        <title>Complete genome sequence of Corynebacterium casei LMG S-19264T (=DSM 44701T), isolated from a smear-ripened cheese.</title>
        <authorList>
            <consortium name="US DOE Joint Genome Institute (JGI-PGF)"/>
            <person name="Walter F."/>
            <person name="Albersmeier A."/>
            <person name="Kalinowski J."/>
            <person name="Ruckert C."/>
        </authorList>
    </citation>
    <scope>NUCLEOTIDE SEQUENCE</scope>
    <source>
        <strain evidence="4">CGMCC 4.5737</strain>
    </source>
</reference>
<dbReference type="EMBL" id="BMMK01000047">
    <property type="protein sequence ID" value="GGM80283.1"/>
    <property type="molecule type" value="Genomic_DNA"/>
</dbReference>
<accession>A0A8J3FWT6</accession>
<keyword evidence="2" id="KW-1133">Transmembrane helix</keyword>
<keyword evidence="5" id="KW-1185">Reference proteome</keyword>
<proteinExistence type="predicted"/>
<dbReference type="AlphaFoldDB" id="A0A8J3FWT6"/>
<dbReference type="InterPro" id="IPR019533">
    <property type="entry name" value="Peptidase_S26"/>
</dbReference>
<dbReference type="Proteomes" id="UP000637578">
    <property type="component" value="Unassembled WGS sequence"/>
</dbReference>
<dbReference type="Gene3D" id="2.10.109.10">
    <property type="entry name" value="Umud Fragment, subunit A"/>
    <property type="match status" value="1"/>
</dbReference>
<name>A0A8J3FWT6_9PSEU</name>
<dbReference type="Pfam" id="PF10502">
    <property type="entry name" value="Peptidase_S26"/>
    <property type="match status" value="1"/>
</dbReference>
<reference evidence="4" key="2">
    <citation type="submission" date="2020-09" db="EMBL/GenBank/DDBJ databases">
        <authorList>
            <person name="Sun Q."/>
            <person name="Zhou Y."/>
        </authorList>
    </citation>
    <scope>NUCLEOTIDE SEQUENCE</scope>
    <source>
        <strain evidence="4">CGMCC 4.5737</strain>
    </source>
</reference>
<keyword evidence="2" id="KW-0812">Transmembrane</keyword>
<evidence type="ECO:0000256" key="2">
    <source>
        <dbReference type="SAM" id="Phobius"/>
    </source>
</evidence>